<name>A0ACB9IJ48_9ASTR</name>
<accession>A0ACB9IJ48</accession>
<sequence length="1356" mass="156447">MAPKRRTPRNTTSGNNETISPNIEQLIAQRVAAAMEQYEANRNSGGGNGSGTGGGGAGGSGTGGGSGDAPNRKCTYKAFLSCKPCSFNGTEGAVGLMRWIEKMESVIDISECTADCMVKYSTCTLTDKALTWWNTQMKTLGRETAYQLSWEDLKNMMIEEYCPRNELQKIETEMWNLQMIGDDVAGYTDRFNELAILVPHMVTPEYKRVERYLWGLAPQIRSMVTSSNPIDAKSAITLAFKLKDDAVRNELFVRKENEEGRSREKRKWMGNSSNKFGKQEFKKQGTVKAFAANTVERKEYDRGLPRCRRCGNHHAGVCIKCGKCDKFGHTTQACRTNNRMGRIKPGCFVCGDLKHFKKDCPKWKNQNKAQAPGRAFVMGARDARQDPTIVTAHKYLRKGYCAFLAHIVEKKPEERRLEDIPIVRDYSEIFPEDLPGIPPSRQVEFWIDLVPGAAPVARSPYRLAPSEMQELSSQLQELLDKGFIRPSFSPWGAPVLFVKKKDGTFRMCIDYRELNKLTIKNRYPLPRIDDLFDQLQGSSFYSKIDLRSGYHQLKIQEEDIPKTAFRTRYGHYEFLVMPFGLTNAPAVFMDLMNRVCKPYLDKFVIVFIDDILIYSRTKEEHEHHLKLILELLRNEKLYAKFSKCEFWIQEVHFLGHVINKNGIHVDPSKIEAIKNWEAPRTPNEVRQFLGLAGYYRRFIENFSKIALLLTTLTQKDKKFEWTDKQESAFQVLKQKLCSAPILSLPEGTDNFIVYCDASLQGLGCVLMQREKVIAYASRQLKVHEKNYTTHDLELGAVVFALKIWRHYLYGTKCTIFTDHKSLQHIFNQKELNMRQRRWVELLNDYDYDIKYHPGKANVVADALSRKERVKTLRVRALELTIHTSLTTKIRMAQQEAIKEENSQNEALRGMIKQLEPKSDDTLYFMNRIWVPCFGNIRELVMDEAHKSRYSIHPGSDKMYKDLKELYRWPNMKGEIAIYVGKCLTCSKVKAEHQKPSGLLQQSEIPQWKWEQISMDFITKLPKTSSGYDTIWVTVDRLTKSAHFLPIKETDKTEKLARLYIKEIVARHGVPISIISDRDSRFVSRIWKSLQEAMGTRLDMSTAYHPQTDGQSERTIQTLEDMLRACAIDFSGNWDTHLPLAEFSYNNSYHTSIKAAPFEALYGRKCRSPLCWAEVGDKHLTSPEVIQETTDKIFKIKDRLKAARDRQKSYADNRRRPLEFQVGDKVMLKVSPWKGVARFGNRGKLNPRYVGPFEILARVGPVAYKLKLPQELSNIHDTFHVSNLKKCLSDDTLIIPPDEIQIDDKLQFIEEPMEVTDWKVQRTRRSRVKLVKVRWNSKRGPEYTWEREDKMKSKYPS</sequence>
<protein>
    <submittedName>
        <fullName evidence="1">Uncharacterized protein</fullName>
    </submittedName>
</protein>
<gene>
    <name evidence="1" type="ORF">L1987_23961</name>
</gene>
<reference evidence="2" key="1">
    <citation type="journal article" date="2022" name="Mol. Ecol. Resour.">
        <title>The genomes of chicory, endive, great burdock and yacon provide insights into Asteraceae palaeo-polyploidization history and plant inulin production.</title>
        <authorList>
            <person name="Fan W."/>
            <person name="Wang S."/>
            <person name="Wang H."/>
            <person name="Wang A."/>
            <person name="Jiang F."/>
            <person name="Liu H."/>
            <person name="Zhao H."/>
            <person name="Xu D."/>
            <person name="Zhang Y."/>
        </authorList>
    </citation>
    <scope>NUCLEOTIDE SEQUENCE [LARGE SCALE GENOMIC DNA]</scope>
    <source>
        <strain evidence="2">cv. Yunnan</strain>
    </source>
</reference>
<evidence type="ECO:0000313" key="1">
    <source>
        <dbReference type="EMBL" id="KAI3808020.1"/>
    </source>
</evidence>
<organism evidence="1 2">
    <name type="scientific">Smallanthus sonchifolius</name>
    <dbReference type="NCBI Taxonomy" id="185202"/>
    <lineage>
        <taxon>Eukaryota</taxon>
        <taxon>Viridiplantae</taxon>
        <taxon>Streptophyta</taxon>
        <taxon>Embryophyta</taxon>
        <taxon>Tracheophyta</taxon>
        <taxon>Spermatophyta</taxon>
        <taxon>Magnoliopsida</taxon>
        <taxon>eudicotyledons</taxon>
        <taxon>Gunneridae</taxon>
        <taxon>Pentapetalae</taxon>
        <taxon>asterids</taxon>
        <taxon>campanulids</taxon>
        <taxon>Asterales</taxon>
        <taxon>Asteraceae</taxon>
        <taxon>Asteroideae</taxon>
        <taxon>Heliantheae alliance</taxon>
        <taxon>Millerieae</taxon>
        <taxon>Smallanthus</taxon>
    </lineage>
</organism>
<comment type="caution">
    <text evidence="1">The sequence shown here is derived from an EMBL/GenBank/DDBJ whole genome shotgun (WGS) entry which is preliminary data.</text>
</comment>
<dbReference type="Proteomes" id="UP001056120">
    <property type="component" value="Linkage Group LG08"/>
</dbReference>
<dbReference type="EMBL" id="CM042025">
    <property type="protein sequence ID" value="KAI3808020.1"/>
    <property type="molecule type" value="Genomic_DNA"/>
</dbReference>
<keyword evidence="2" id="KW-1185">Reference proteome</keyword>
<reference evidence="1 2" key="2">
    <citation type="journal article" date="2022" name="Mol. Ecol. Resour.">
        <title>The genomes of chicory, endive, great burdock and yacon provide insights into Asteraceae paleo-polyploidization history and plant inulin production.</title>
        <authorList>
            <person name="Fan W."/>
            <person name="Wang S."/>
            <person name="Wang H."/>
            <person name="Wang A."/>
            <person name="Jiang F."/>
            <person name="Liu H."/>
            <person name="Zhao H."/>
            <person name="Xu D."/>
            <person name="Zhang Y."/>
        </authorList>
    </citation>
    <scope>NUCLEOTIDE SEQUENCE [LARGE SCALE GENOMIC DNA]</scope>
    <source>
        <strain evidence="2">cv. Yunnan</strain>
        <tissue evidence="1">Leaves</tissue>
    </source>
</reference>
<evidence type="ECO:0000313" key="2">
    <source>
        <dbReference type="Proteomes" id="UP001056120"/>
    </source>
</evidence>
<proteinExistence type="predicted"/>